<evidence type="ECO:0000256" key="6">
    <source>
        <dbReference type="ARBA" id="ARBA00025643"/>
    </source>
</evidence>
<dbReference type="EMBL" id="JADIKJ010000009">
    <property type="protein sequence ID" value="MFK2900486.1"/>
    <property type="molecule type" value="Genomic_DNA"/>
</dbReference>
<dbReference type="CDD" id="cd11614">
    <property type="entry name" value="SAF_CpaB_FlgA_like"/>
    <property type="match status" value="1"/>
</dbReference>
<keyword evidence="10" id="KW-1185">Reference proteome</keyword>
<evidence type="ECO:0000256" key="3">
    <source>
        <dbReference type="ARBA" id="ARBA00014754"/>
    </source>
</evidence>
<dbReference type="NCBIfam" id="TIGR03170">
    <property type="entry name" value="flgA_cterm"/>
    <property type="match status" value="1"/>
</dbReference>
<keyword evidence="5 7" id="KW-0574">Periplasm</keyword>
<dbReference type="SMART" id="SM00858">
    <property type="entry name" value="SAF"/>
    <property type="match status" value="1"/>
</dbReference>
<dbReference type="InterPro" id="IPR017585">
    <property type="entry name" value="SAF_FlgA"/>
</dbReference>
<sequence length="246" mass="26157">MAIFSSLRFASIIAVLAVAPIHGAIAGEAEELVSRAARNWLADWAKQERLPDAQIDVVVLPNRRPAPACGSAMKIFPADTSQLSRLRFAARCPDGRAETYTVRAAVRTKVFAVAAAVPAGKAIGEDDLKQVDYDIALAPDALRDADEVAGRASQRPLRAGQVVQRRFLKAGEGVRRGQAVQIVSRQHRFQIHAAGTAMQKGDGDAMVRVRNDATGKFFMARVVGPGVVEPVAGAAITGPAGSLRED</sequence>
<evidence type="ECO:0000256" key="4">
    <source>
        <dbReference type="ARBA" id="ARBA00022729"/>
    </source>
</evidence>
<organism evidence="9 10">
    <name type="scientific">Dyella jejuensis</name>
    <dbReference type="NCBI Taxonomy" id="1432009"/>
    <lineage>
        <taxon>Bacteria</taxon>
        <taxon>Pseudomonadati</taxon>
        <taxon>Pseudomonadota</taxon>
        <taxon>Gammaproteobacteria</taxon>
        <taxon>Lysobacterales</taxon>
        <taxon>Rhodanobacteraceae</taxon>
        <taxon>Dyella</taxon>
    </lineage>
</organism>
<dbReference type="Gene3D" id="2.30.30.760">
    <property type="match status" value="1"/>
</dbReference>
<comment type="subcellular location">
    <subcellularLocation>
        <location evidence="1 7">Periplasm</location>
    </subcellularLocation>
</comment>
<evidence type="ECO:0000259" key="8">
    <source>
        <dbReference type="SMART" id="SM00858"/>
    </source>
</evidence>
<comment type="function">
    <text evidence="6 7">Involved in the assembly process of the P-ring formation. It may associate with FlgF on the rod constituting a structure essential for the P-ring assembly or may act as a modulator protein for the P-ring assembly.</text>
</comment>
<evidence type="ECO:0000256" key="1">
    <source>
        <dbReference type="ARBA" id="ARBA00004418"/>
    </source>
</evidence>
<dbReference type="RefSeq" id="WP_404546945.1">
    <property type="nucleotide sequence ID" value="NZ_JADIKJ010000009.1"/>
</dbReference>
<evidence type="ECO:0000313" key="10">
    <source>
        <dbReference type="Proteomes" id="UP001620461"/>
    </source>
</evidence>
<proteinExistence type="inferred from homology"/>
<keyword evidence="9" id="KW-0969">Cilium</keyword>
<keyword evidence="9" id="KW-0966">Cell projection</keyword>
<reference evidence="9 10" key="1">
    <citation type="submission" date="2020-10" db="EMBL/GenBank/DDBJ databases">
        <title>Phylogeny of dyella-like bacteria.</title>
        <authorList>
            <person name="Fu J."/>
        </authorList>
    </citation>
    <scope>NUCLEOTIDE SEQUENCE [LARGE SCALE GENOMIC DNA]</scope>
    <source>
        <strain evidence="9 10">JP1</strain>
    </source>
</reference>
<dbReference type="InterPro" id="IPR039246">
    <property type="entry name" value="Flagellar_FlgA"/>
</dbReference>
<evidence type="ECO:0000256" key="2">
    <source>
        <dbReference type="ARBA" id="ARBA00010474"/>
    </source>
</evidence>
<keyword evidence="7" id="KW-1005">Bacterial flagellum biogenesis</keyword>
<name>A0ABW8JJT7_9GAMM</name>
<dbReference type="PANTHER" id="PTHR36307:SF1">
    <property type="entry name" value="FLAGELLA BASAL BODY P-RING FORMATION PROTEIN FLGA"/>
    <property type="match status" value="1"/>
</dbReference>
<dbReference type="Proteomes" id="UP001620461">
    <property type="component" value="Unassembled WGS sequence"/>
</dbReference>
<evidence type="ECO:0000256" key="5">
    <source>
        <dbReference type="ARBA" id="ARBA00022764"/>
    </source>
</evidence>
<comment type="similarity">
    <text evidence="2 7">Belongs to the FlgA family.</text>
</comment>
<protein>
    <recommendedName>
        <fullName evidence="3 7">Flagella basal body P-ring formation protein FlgA</fullName>
    </recommendedName>
</protein>
<evidence type="ECO:0000256" key="7">
    <source>
        <dbReference type="RuleBase" id="RU362063"/>
    </source>
</evidence>
<evidence type="ECO:0000313" key="9">
    <source>
        <dbReference type="EMBL" id="MFK2900486.1"/>
    </source>
</evidence>
<dbReference type="InterPro" id="IPR013974">
    <property type="entry name" value="SAF"/>
</dbReference>
<keyword evidence="9" id="KW-0282">Flagellum</keyword>
<gene>
    <name evidence="9" type="primary">flgA</name>
    <name evidence="9" type="ORF">ISP15_09075</name>
</gene>
<feature type="domain" description="SAF" evidence="8">
    <location>
        <begin position="108"/>
        <end position="169"/>
    </location>
</feature>
<keyword evidence="4" id="KW-0732">Signal</keyword>
<accession>A0ABW8JJT7</accession>
<dbReference type="PANTHER" id="PTHR36307">
    <property type="entry name" value="FLAGELLA BASAL BODY P-RING FORMATION PROTEIN FLGA"/>
    <property type="match status" value="1"/>
</dbReference>
<dbReference type="Pfam" id="PF13144">
    <property type="entry name" value="ChapFlgA"/>
    <property type="match status" value="1"/>
</dbReference>
<comment type="caution">
    <text evidence="9">The sequence shown here is derived from an EMBL/GenBank/DDBJ whole genome shotgun (WGS) entry which is preliminary data.</text>
</comment>